<feature type="non-terminal residue" evidence="2">
    <location>
        <position position="1"/>
    </location>
</feature>
<feature type="compositionally biased region" description="Basic residues" evidence="1">
    <location>
        <begin position="118"/>
        <end position="129"/>
    </location>
</feature>
<evidence type="ECO:0000313" key="2">
    <source>
        <dbReference type="EMBL" id="CAB0009348.1"/>
    </source>
</evidence>
<feature type="region of interest" description="Disordered" evidence="1">
    <location>
        <begin position="68"/>
        <end position="144"/>
    </location>
</feature>
<dbReference type="EMBL" id="CADCXU010021712">
    <property type="protein sequence ID" value="CAB0009348.1"/>
    <property type="molecule type" value="Genomic_DNA"/>
</dbReference>
<reference evidence="2 3" key="1">
    <citation type="submission" date="2020-02" db="EMBL/GenBank/DDBJ databases">
        <authorList>
            <person name="Ferguson B K."/>
        </authorList>
    </citation>
    <scope>NUCLEOTIDE SEQUENCE [LARGE SCALE GENOMIC DNA]</scope>
</reference>
<gene>
    <name evidence="2" type="ORF">NTEN_LOCUS14501</name>
</gene>
<accession>A0A6H5GXK2</accession>
<feature type="compositionally biased region" description="Basic and acidic residues" evidence="1">
    <location>
        <begin position="239"/>
        <end position="259"/>
    </location>
</feature>
<dbReference type="Proteomes" id="UP000479000">
    <property type="component" value="Unassembled WGS sequence"/>
</dbReference>
<organism evidence="2 3">
    <name type="scientific">Nesidiocoris tenuis</name>
    <dbReference type="NCBI Taxonomy" id="355587"/>
    <lineage>
        <taxon>Eukaryota</taxon>
        <taxon>Metazoa</taxon>
        <taxon>Ecdysozoa</taxon>
        <taxon>Arthropoda</taxon>
        <taxon>Hexapoda</taxon>
        <taxon>Insecta</taxon>
        <taxon>Pterygota</taxon>
        <taxon>Neoptera</taxon>
        <taxon>Paraneoptera</taxon>
        <taxon>Hemiptera</taxon>
        <taxon>Heteroptera</taxon>
        <taxon>Panheteroptera</taxon>
        <taxon>Cimicomorpha</taxon>
        <taxon>Miridae</taxon>
        <taxon>Dicyphina</taxon>
        <taxon>Nesidiocoris</taxon>
    </lineage>
</organism>
<proteinExistence type="predicted"/>
<feature type="region of interest" description="Disordered" evidence="1">
    <location>
        <begin position="188"/>
        <end position="305"/>
    </location>
</feature>
<feature type="compositionally biased region" description="Basic and acidic residues" evidence="1">
    <location>
        <begin position="212"/>
        <end position="231"/>
    </location>
</feature>
<evidence type="ECO:0000313" key="3">
    <source>
        <dbReference type="Proteomes" id="UP000479000"/>
    </source>
</evidence>
<dbReference type="AlphaFoldDB" id="A0A6H5GXK2"/>
<protein>
    <submittedName>
        <fullName evidence="2">Uncharacterized protein</fullName>
    </submittedName>
</protein>
<name>A0A6H5GXK2_9HEMI</name>
<keyword evidence="3" id="KW-1185">Reference proteome</keyword>
<sequence>CFNHRSTLRLFVQVDYDTKTQRFLLNSKFDDGFPVGGIRPLEALLLRIDAPYVHRHEVIAKRLLDNGNSFSKQTSKKHGTTSPSKDGKRSSKSPARKSRVESLTRNASLGKSAARKSNASKKGRKKSRTGSKASNASLRKSMARKNFFNRGDKWRQYGIDRFGNVYRIPRAGQEGWESADILEDGLVKKHGSHKNGSGSRTETRRKGQIADAESRLQRSEHHSKRSGESKRQSLRKHSRRDEPTRHEPTRHESHADSKLGRSGQFSRRSIDSVKGRGNRKRGRGSGQLGTASRKRKGKTQKEQDL</sequence>
<evidence type="ECO:0000256" key="1">
    <source>
        <dbReference type="SAM" id="MobiDB-lite"/>
    </source>
</evidence>